<feature type="region of interest" description="Disordered" evidence="1">
    <location>
        <begin position="597"/>
        <end position="643"/>
    </location>
</feature>
<feature type="region of interest" description="Disordered" evidence="1">
    <location>
        <begin position="1"/>
        <end position="29"/>
    </location>
</feature>
<dbReference type="Proteomes" id="UP000887574">
    <property type="component" value="Unplaced"/>
</dbReference>
<name>A0A915ESQ0_9BILA</name>
<sequence>MQGNVERKVAALPKEEISMKENVEKKNDGRATAKTSCYFQLEGKQSTFATGRTHLETSETKETEDLSGGKTQVLKDKSSNESNISLDVVLENHLLTQNHQSSSISRHQWRQPSSEFRGHVHNYLACMLDVPFAYENVFGSYKEVRSLSGSEQDSEEDLPTRSALKKLQSMSLQPLQVPFECALGIQRLTPTEKFTARMGQFGKEEARQDIYLETLPNGQFSSIVFEATNQQATIDEASKLEKIQVSSHIIGGEEEKEDACVTLDDSENQKVQLIGQSTSHREVHLEHSFEHHEADLSAPSYIQPFKASECELLRTEASTSKDVSVEERLEKIITEQNSKLVVDYQQLEKHSFETAKASTSWIKQEQAFEVDRVIANGLISGDNASIDCLSVAQEDVAVDEQLTRIGGLTEAVACAVVPDYDTSTDRFQAKTPSHETVHWQGEFSQEDYEEIRNNTLKALSTHTNIRLDTKASGQEKIDIKSHLIAAGDVEEHEKADAVVSILSSTFITTSQLQQSKEEDSNWEGGMDREEVEKSTEAILSDNTCGTANLNAEACKTQKCTVNSQLVGTEDEEGHKVADMVFPILGSTLKTTSQLQQSKEEDSNWQGDMCQKEETNESTELLFPQNSSERAAWTPELAQHKKTL</sequence>
<protein>
    <submittedName>
        <fullName evidence="3">Uncharacterized protein</fullName>
    </submittedName>
</protein>
<dbReference type="AlphaFoldDB" id="A0A915ESQ0"/>
<evidence type="ECO:0000313" key="2">
    <source>
        <dbReference type="Proteomes" id="UP000887574"/>
    </source>
</evidence>
<dbReference type="WBParaSite" id="jg8549">
    <property type="protein sequence ID" value="jg8549"/>
    <property type="gene ID" value="jg8549"/>
</dbReference>
<feature type="compositionally biased region" description="Basic and acidic residues" evidence="1">
    <location>
        <begin position="53"/>
        <end position="64"/>
    </location>
</feature>
<reference evidence="3" key="1">
    <citation type="submission" date="2022-11" db="UniProtKB">
        <authorList>
            <consortium name="WormBaseParasite"/>
        </authorList>
    </citation>
    <scope>IDENTIFICATION</scope>
</reference>
<evidence type="ECO:0000313" key="3">
    <source>
        <dbReference type="WBParaSite" id="jg8549"/>
    </source>
</evidence>
<organism evidence="2 3">
    <name type="scientific">Ditylenchus dipsaci</name>
    <dbReference type="NCBI Taxonomy" id="166011"/>
    <lineage>
        <taxon>Eukaryota</taxon>
        <taxon>Metazoa</taxon>
        <taxon>Ecdysozoa</taxon>
        <taxon>Nematoda</taxon>
        <taxon>Chromadorea</taxon>
        <taxon>Rhabditida</taxon>
        <taxon>Tylenchina</taxon>
        <taxon>Tylenchomorpha</taxon>
        <taxon>Sphaerularioidea</taxon>
        <taxon>Anguinidae</taxon>
        <taxon>Anguininae</taxon>
        <taxon>Ditylenchus</taxon>
    </lineage>
</organism>
<feature type="region of interest" description="Disordered" evidence="1">
    <location>
        <begin position="51"/>
        <end position="78"/>
    </location>
</feature>
<evidence type="ECO:0000256" key="1">
    <source>
        <dbReference type="SAM" id="MobiDB-lite"/>
    </source>
</evidence>
<proteinExistence type="predicted"/>
<accession>A0A915ESQ0</accession>
<keyword evidence="2" id="KW-1185">Reference proteome</keyword>